<dbReference type="RefSeq" id="WP_007959781.1">
    <property type="nucleotide sequence ID" value="NZ_CP010978.1"/>
</dbReference>
<dbReference type="Gene3D" id="3.40.50.2300">
    <property type="match status" value="1"/>
</dbReference>
<keyword evidence="2" id="KW-0238">DNA-binding</keyword>
<dbReference type="InterPro" id="IPR000792">
    <property type="entry name" value="Tscrpt_reg_LuxR_C"/>
</dbReference>
<dbReference type="PRINTS" id="PR00038">
    <property type="entry name" value="HTHLUXR"/>
</dbReference>
<evidence type="ECO:0000256" key="3">
    <source>
        <dbReference type="ARBA" id="ARBA00023163"/>
    </source>
</evidence>
<dbReference type="GO" id="GO:0006355">
    <property type="term" value="P:regulation of DNA-templated transcription"/>
    <property type="evidence" value="ECO:0007669"/>
    <property type="project" value="InterPro"/>
</dbReference>
<keyword evidence="4" id="KW-0597">Phosphoprotein</keyword>
<dbReference type="EMBL" id="CP010978">
    <property type="protein sequence ID" value="AJQ26947.1"/>
    <property type="molecule type" value="Genomic_DNA"/>
</dbReference>
<keyword evidence="1" id="KW-0805">Transcription regulation</keyword>
<evidence type="ECO:0000256" key="1">
    <source>
        <dbReference type="ARBA" id="ARBA00023015"/>
    </source>
</evidence>
<keyword evidence="3" id="KW-0804">Transcription</keyword>
<dbReference type="Proteomes" id="UP000005361">
    <property type="component" value="Chromosome"/>
</dbReference>
<proteinExistence type="predicted"/>
<dbReference type="InterPro" id="IPR011006">
    <property type="entry name" value="CheY-like_superfamily"/>
</dbReference>
<dbReference type="STRING" id="1192197.JBW_01597"/>
<dbReference type="PANTHER" id="PTHR43214:SF43">
    <property type="entry name" value="TWO-COMPONENT RESPONSE REGULATOR"/>
    <property type="match status" value="1"/>
</dbReference>
<protein>
    <submittedName>
        <fullName evidence="7">Two component transcriptional regulator, LuxR family</fullName>
    </submittedName>
</protein>
<dbReference type="InterPro" id="IPR001789">
    <property type="entry name" value="Sig_transdc_resp-reg_receiver"/>
</dbReference>
<feature type="modified residue" description="4-aspartylphosphate" evidence="4">
    <location>
        <position position="57"/>
    </location>
</feature>
<dbReference type="HOGENOM" id="CLU_000445_90_10_9"/>
<dbReference type="Pfam" id="PF00072">
    <property type="entry name" value="Response_reg"/>
    <property type="match status" value="1"/>
</dbReference>
<dbReference type="Pfam" id="PF00196">
    <property type="entry name" value="GerE"/>
    <property type="match status" value="1"/>
</dbReference>
<dbReference type="AlphaFoldDB" id="I9DCJ7"/>
<organism evidence="7 8">
    <name type="scientific">Pelosinus fermentans JBW45</name>
    <dbReference type="NCBI Taxonomy" id="1192197"/>
    <lineage>
        <taxon>Bacteria</taxon>
        <taxon>Bacillati</taxon>
        <taxon>Bacillota</taxon>
        <taxon>Negativicutes</taxon>
        <taxon>Selenomonadales</taxon>
        <taxon>Sporomusaceae</taxon>
        <taxon>Pelosinus</taxon>
    </lineage>
</organism>
<evidence type="ECO:0000313" key="8">
    <source>
        <dbReference type="Proteomes" id="UP000005361"/>
    </source>
</evidence>
<dbReference type="GO" id="GO:0000160">
    <property type="term" value="P:phosphorelay signal transduction system"/>
    <property type="evidence" value="ECO:0007669"/>
    <property type="project" value="InterPro"/>
</dbReference>
<dbReference type="InterPro" id="IPR016032">
    <property type="entry name" value="Sig_transdc_resp-reg_C-effctor"/>
</dbReference>
<dbReference type="PROSITE" id="PS50043">
    <property type="entry name" value="HTH_LUXR_2"/>
    <property type="match status" value="1"/>
</dbReference>
<dbReference type="GO" id="GO:0003677">
    <property type="term" value="F:DNA binding"/>
    <property type="evidence" value="ECO:0007669"/>
    <property type="project" value="UniProtKB-KW"/>
</dbReference>
<sequence>MGDKIRIALIEDDLGWLKAMVSFLNNEDDILIVGTAMNKNDGINLAKNLQVDIFLVDINLMENKHDGIYAAVEILEVTQCKIIMLSCVKDEKIVADSFAVGAVHFISKEDYEDIPKVIRTIHSNSFSPVEVLAKKYLQLKKEEQLHKLTFSEREVFDLIEQGYTRSQIGEKLFKTKNTLKTQIKKILSKLDVSSSKEAVKKVKFNGIFEDFLDK</sequence>
<dbReference type="SMART" id="SM00448">
    <property type="entry name" value="REC"/>
    <property type="match status" value="1"/>
</dbReference>
<dbReference type="SUPFAM" id="SSF52172">
    <property type="entry name" value="CheY-like"/>
    <property type="match status" value="1"/>
</dbReference>
<dbReference type="KEGG" id="pft:JBW_01597"/>
<dbReference type="InterPro" id="IPR039420">
    <property type="entry name" value="WalR-like"/>
</dbReference>
<evidence type="ECO:0000256" key="2">
    <source>
        <dbReference type="ARBA" id="ARBA00023125"/>
    </source>
</evidence>
<evidence type="ECO:0000256" key="4">
    <source>
        <dbReference type="PROSITE-ProRule" id="PRU00169"/>
    </source>
</evidence>
<dbReference type="SUPFAM" id="SSF46894">
    <property type="entry name" value="C-terminal effector domain of the bipartite response regulators"/>
    <property type="match status" value="1"/>
</dbReference>
<evidence type="ECO:0000259" key="6">
    <source>
        <dbReference type="PROSITE" id="PS50110"/>
    </source>
</evidence>
<dbReference type="PROSITE" id="PS50110">
    <property type="entry name" value="RESPONSE_REGULATORY"/>
    <property type="match status" value="1"/>
</dbReference>
<evidence type="ECO:0000313" key="7">
    <source>
        <dbReference type="EMBL" id="AJQ26947.1"/>
    </source>
</evidence>
<gene>
    <name evidence="7" type="ORF">JBW_01597</name>
</gene>
<name>I9DCJ7_9FIRM</name>
<feature type="domain" description="HTH luxR-type" evidence="5">
    <location>
        <begin position="141"/>
        <end position="206"/>
    </location>
</feature>
<reference evidence="7 8" key="1">
    <citation type="journal article" date="2015" name="Genome Announc.">
        <title>Complete Genome Sequence of Pelosinus fermentans JBW45, a Member of a Remarkably Competitive Group of Negativicutes in the Firmicutes Phylum.</title>
        <authorList>
            <person name="De Leon K.B."/>
            <person name="Utturkar S.M."/>
            <person name="Camilleri L.B."/>
            <person name="Elias D.A."/>
            <person name="Arkin A.P."/>
            <person name="Fields M.W."/>
            <person name="Brown S.D."/>
            <person name="Wall J.D."/>
        </authorList>
    </citation>
    <scope>NUCLEOTIDE SEQUENCE [LARGE SCALE GENOMIC DNA]</scope>
    <source>
        <strain evidence="7 8">JBW45</strain>
    </source>
</reference>
<reference evidence="8" key="2">
    <citation type="submission" date="2015-02" db="EMBL/GenBank/DDBJ databases">
        <title>Complete Genome Sequence of Pelosinus fermentans JBW45.</title>
        <authorList>
            <person name="De Leon K.B."/>
            <person name="Utturkar S.M."/>
            <person name="Camilleri L.B."/>
            <person name="Arkin A.P."/>
            <person name="Fields M.W."/>
            <person name="Brown S.D."/>
            <person name="Wall J.D."/>
        </authorList>
    </citation>
    <scope>NUCLEOTIDE SEQUENCE [LARGE SCALE GENOMIC DNA]</scope>
    <source>
        <strain evidence="8">JBW45</strain>
    </source>
</reference>
<accession>I9DCJ7</accession>
<dbReference type="CDD" id="cd06170">
    <property type="entry name" value="LuxR_C_like"/>
    <property type="match status" value="1"/>
</dbReference>
<feature type="domain" description="Response regulatory" evidence="6">
    <location>
        <begin position="6"/>
        <end position="123"/>
    </location>
</feature>
<dbReference type="SMART" id="SM00421">
    <property type="entry name" value="HTH_LUXR"/>
    <property type="match status" value="1"/>
</dbReference>
<dbReference type="PANTHER" id="PTHR43214">
    <property type="entry name" value="TWO-COMPONENT RESPONSE REGULATOR"/>
    <property type="match status" value="1"/>
</dbReference>
<evidence type="ECO:0000259" key="5">
    <source>
        <dbReference type="PROSITE" id="PS50043"/>
    </source>
</evidence>